<dbReference type="Proteomes" id="UP000018144">
    <property type="component" value="Unassembled WGS sequence"/>
</dbReference>
<proteinExistence type="predicted"/>
<sequence length="76" mass="8216">MGNGYSSGAARIGISINGLSHYFSNIQIALVTETLNRCIAIGFVLQSLHPSRCLPLPTEHIINTYSCALFCVVLYA</sequence>
<evidence type="ECO:0000313" key="1">
    <source>
        <dbReference type="EMBL" id="CCX08355.1"/>
    </source>
</evidence>
<dbReference type="AlphaFoldDB" id="U4L1H3"/>
<protein>
    <submittedName>
        <fullName evidence="1">Uncharacterized protein</fullName>
    </submittedName>
</protein>
<name>U4L1H3_PYROM</name>
<organism evidence="1 2">
    <name type="scientific">Pyronema omphalodes (strain CBS 100304)</name>
    <name type="common">Pyronema confluens</name>
    <dbReference type="NCBI Taxonomy" id="1076935"/>
    <lineage>
        <taxon>Eukaryota</taxon>
        <taxon>Fungi</taxon>
        <taxon>Dikarya</taxon>
        <taxon>Ascomycota</taxon>
        <taxon>Pezizomycotina</taxon>
        <taxon>Pezizomycetes</taxon>
        <taxon>Pezizales</taxon>
        <taxon>Pyronemataceae</taxon>
        <taxon>Pyronema</taxon>
    </lineage>
</organism>
<dbReference type="EMBL" id="HF935410">
    <property type="protein sequence ID" value="CCX08355.1"/>
    <property type="molecule type" value="Genomic_DNA"/>
</dbReference>
<reference evidence="1 2" key="1">
    <citation type="journal article" date="2013" name="PLoS Genet.">
        <title>The genome and development-dependent transcriptomes of Pyronema confluens: a window into fungal evolution.</title>
        <authorList>
            <person name="Traeger S."/>
            <person name="Altegoer F."/>
            <person name="Freitag M."/>
            <person name="Gabaldon T."/>
            <person name="Kempken F."/>
            <person name="Kumar A."/>
            <person name="Marcet-Houben M."/>
            <person name="Poggeler S."/>
            <person name="Stajich J.E."/>
            <person name="Nowrousian M."/>
        </authorList>
    </citation>
    <scope>NUCLEOTIDE SEQUENCE [LARGE SCALE GENOMIC DNA]</scope>
    <source>
        <strain evidence="2">CBS 100304</strain>
        <tissue evidence="1">Vegetative mycelium</tissue>
    </source>
</reference>
<gene>
    <name evidence="1" type="ORF">PCON_07948</name>
</gene>
<accession>U4L1H3</accession>
<evidence type="ECO:0000313" key="2">
    <source>
        <dbReference type="Proteomes" id="UP000018144"/>
    </source>
</evidence>
<keyword evidence="2" id="KW-1185">Reference proteome</keyword>